<feature type="transmembrane region" description="Helical" evidence="1">
    <location>
        <begin position="234"/>
        <end position="255"/>
    </location>
</feature>
<dbReference type="InterPro" id="IPR051413">
    <property type="entry name" value="K/Na_HCN_channel"/>
</dbReference>
<dbReference type="Gene3D" id="2.60.120.10">
    <property type="entry name" value="Jelly Rolls"/>
    <property type="match status" value="1"/>
</dbReference>
<feature type="transmembrane region" description="Helical" evidence="1">
    <location>
        <begin position="175"/>
        <end position="193"/>
    </location>
</feature>
<dbReference type="SMART" id="SM00100">
    <property type="entry name" value="cNMP"/>
    <property type="match status" value="1"/>
</dbReference>
<dbReference type="GO" id="GO:0003254">
    <property type="term" value="P:regulation of membrane depolarization"/>
    <property type="evidence" value="ECO:0007669"/>
    <property type="project" value="TreeGrafter"/>
</dbReference>
<sequence length="564" mass="66792">MDLMVYVPHFSEAPKVEHKPVIEHVCEQPQEEDEVKNVKRGNRIWTKLTRWCLRQRILYRKHPLTRWCLKSTTAVNYEISRHLKSHSLMIHPFSSFRIFWESIMAVFTFMALMVTPVSITFYYEQHDHWHMINDVMNCMFLCDIIMWFFTGYYDYGTKVIVLDPIIVARKYLQSYFFLDILTALPIQIIDFLVPKSIWYCTTLNMMKILRLRNIIVYGRRLRDVYRISFQKYKILEMIVLMVTIVHWCACLEYYVPLSVKTLGTLRNDSWIHHPLLESKETYTQKYLVCLNRAIVAFVRSAHHLGMKTREDIVLNLIITIIGYLCSLYLLSQFSQLLTTFQITVKRNLKIIQQLQDYMRYKELPYALQRRLLTYYHYRNKRDFERNRKVVDEVSPYLQEELILDNYSTLINSVELFKHLPDTVIVQLTSTIKSEIFMPGDEVVNAGSRGDALFFISAGTVAVYTAMGREVCHLEDGSYFGEIALVMDSEHRIATIVAVETSEIYMVYRDDFRRAISPYPDLLNRLQNVALEHLRNSLLLDTAQEMLHETPQYINISSIQSKRMR</sequence>
<evidence type="ECO:0000259" key="2">
    <source>
        <dbReference type="PROSITE" id="PS50042"/>
    </source>
</evidence>
<dbReference type="CDD" id="cd00038">
    <property type="entry name" value="CAP_ED"/>
    <property type="match status" value="1"/>
</dbReference>
<proteinExistence type="predicted"/>
<gene>
    <name evidence="4" type="primary">LOC108632118</name>
</gene>
<protein>
    <submittedName>
        <fullName evidence="4">Potassium/sodium hyperpolarization-activated cyclic nucleotide-gated channel 1-like</fullName>
    </submittedName>
</protein>
<feature type="transmembrane region" description="Helical" evidence="1">
    <location>
        <begin position="98"/>
        <end position="123"/>
    </location>
</feature>
<name>A0AAJ7JFI1_9HYME</name>
<keyword evidence="1" id="KW-1133">Transmembrane helix</keyword>
<evidence type="ECO:0000313" key="4">
    <source>
        <dbReference type="RefSeq" id="XP_017891941.1"/>
    </source>
</evidence>
<dbReference type="InterPro" id="IPR018490">
    <property type="entry name" value="cNMP-bd_dom_sf"/>
</dbReference>
<reference evidence="4" key="1">
    <citation type="submission" date="2025-08" db="UniProtKB">
        <authorList>
            <consortium name="RefSeq"/>
        </authorList>
    </citation>
    <scope>IDENTIFICATION</scope>
    <source>
        <tissue evidence="4">Whole body</tissue>
    </source>
</reference>
<dbReference type="GeneID" id="108632118"/>
<dbReference type="PANTHER" id="PTHR45689">
    <property type="entry name" value="I[[H]] CHANNEL, ISOFORM E"/>
    <property type="match status" value="1"/>
</dbReference>
<evidence type="ECO:0000256" key="1">
    <source>
        <dbReference type="SAM" id="Phobius"/>
    </source>
</evidence>
<dbReference type="GO" id="GO:0005249">
    <property type="term" value="F:voltage-gated potassium channel activity"/>
    <property type="evidence" value="ECO:0007669"/>
    <property type="project" value="TreeGrafter"/>
</dbReference>
<dbReference type="AlphaFoldDB" id="A0AAJ7JFI1"/>
<dbReference type="KEGG" id="ccal:108632118"/>
<dbReference type="Proteomes" id="UP000694925">
    <property type="component" value="Unplaced"/>
</dbReference>
<dbReference type="PANTHER" id="PTHR45689:SF14">
    <property type="entry name" value="CYCLIC NUCLEOTIDE-GATED CATION CHANNEL SUBUNIT A-LIKE PROTEIN"/>
    <property type="match status" value="1"/>
</dbReference>
<dbReference type="PRINTS" id="PR00103">
    <property type="entry name" value="CAMPKINASE"/>
</dbReference>
<dbReference type="Gene3D" id="1.10.287.630">
    <property type="entry name" value="Helix hairpin bin"/>
    <property type="match status" value="1"/>
</dbReference>
<feature type="transmembrane region" description="Helical" evidence="1">
    <location>
        <begin position="135"/>
        <end position="155"/>
    </location>
</feature>
<dbReference type="GO" id="GO:0035725">
    <property type="term" value="P:sodium ion transmembrane transport"/>
    <property type="evidence" value="ECO:0007669"/>
    <property type="project" value="TreeGrafter"/>
</dbReference>
<dbReference type="Gene3D" id="1.10.287.70">
    <property type="match status" value="1"/>
</dbReference>
<dbReference type="GO" id="GO:0098855">
    <property type="term" value="C:HCN channel complex"/>
    <property type="evidence" value="ECO:0007669"/>
    <property type="project" value="TreeGrafter"/>
</dbReference>
<keyword evidence="1" id="KW-0812">Transmembrane</keyword>
<feature type="transmembrane region" description="Helical" evidence="1">
    <location>
        <begin position="312"/>
        <end position="330"/>
    </location>
</feature>
<dbReference type="SUPFAM" id="SSF51206">
    <property type="entry name" value="cAMP-binding domain-like"/>
    <property type="match status" value="1"/>
</dbReference>
<keyword evidence="3" id="KW-1185">Reference proteome</keyword>
<dbReference type="InterPro" id="IPR014710">
    <property type="entry name" value="RmlC-like_jellyroll"/>
</dbReference>
<dbReference type="RefSeq" id="XP_017891941.1">
    <property type="nucleotide sequence ID" value="XM_018036452.2"/>
</dbReference>
<keyword evidence="1" id="KW-0472">Membrane</keyword>
<evidence type="ECO:0000313" key="3">
    <source>
        <dbReference type="Proteomes" id="UP000694925"/>
    </source>
</evidence>
<feature type="domain" description="Cyclic nucleotide-binding" evidence="2">
    <location>
        <begin position="415"/>
        <end position="532"/>
    </location>
</feature>
<dbReference type="PROSITE" id="PS50042">
    <property type="entry name" value="CNMP_BINDING_3"/>
    <property type="match status" value="1"/>
</dbReference>
<organism evidence="3 4">
    <name type="scientific">Ceratina calcarata</name>
    <dbReference type="NCBI Taxonomy" id="156304"/>
    <lineage>
        <taxon>Eukaryota</taxon>
        <taxon>Metazoa</taxon>
        <taxon>Ecdysozoa</taxon>
        <taxon>Arthropoda</taxon>
        <taxon>Hexapoda</taxon>
        <taxon>Insecta</taxon>
        <taxon>Pterygota</taxon>
        <taxon>Neoptera</taxon>
        <taxon>Endopterygota</taxon>
        <taxon>Hymenoptera</taxon>
        <taxon>Apocrita</taxon>
        <taxon>Aculeata</taxon>
        <taxon>Apoidea</taxon>
        <taxon>Anthophila</taxon>
        <taxon>Apidae</taxon>
        <taxon>Ceratina</taxon>
        <taxon>Zadontomerus</taxon>
    </lineage>
</organism>
<dbReference type="Pfam" id="PF00027">
    <property type="entry name" value="cNMP_binding"/>
    <property type="match status" value="1"/>
</dbReference>
<dbReference type="SUPFAM" id="SSF81324">
    <property type="entry name" value="Voltage-gated potassium channels"/>
    <property type="match status" value="1"/>
</dbReference>
<accession>A0AAJ7JFI1</accession>
<dbReference type="InterPro" id="IPR000595">
    <property type="entry name" value="cNMP-bd_dom"/>
</dbReference>